<proteinExistence type="predicted"/>
<organism evidence="1">
    <name type="scientific">Rhizophora mucronata</name>
    <name type="common">Asiatic mangrove</name>
    <dbReference type="NCBI Taxonomy" id="61149"/>
    <lineage>
        <taxon>Eukaryota</taxon>
        <taxon>Viridiplantae</taxon>
        <taxon>Streptophyta</taxon>
        <taxon>Embryophyta</taxon>
        <taxon>Tracheophyta</taxon>
        <taxon>Spermatophyta</taxon>
        <taxon>Magnoliopsida</taxon>
        <taxon>eudicotyledons</taxon>
        <taxon>Gunneridae</taxon>
        <taxon>Pentapetalae</taxon>
        <taxon>rosids</taxon>
        <taxon>fabids</taxon>
        <taxon>Malpighiales</taxon>
        <taxon>Rhizophoraceae</taxon>
        <taxon>Rhizophora</taxon>
    </lineage>
</organism>
<dbReference type="AlphaFoldDB" id="A0A2P2IH12"/>
<protein>
    <submittedName>
        <fullName evidence="1">Pleiotropic drug resistance protein 1</fullName>
    </submittedName>
</protein>
<name>A0A2P2IH12_RHIMU</name>
<evidence type="ECO:0000313" key="1">
    <source>
        <dbReference type="EMBL" id="MBW80512.1"/>
    </source>
</evidence>
<reference evidence="1" key="1">
    <citation type="submission" date="2018-02" db="EMBL/GenBank/DDBJ databases">
        <title>Rhizophora mucronata_Transcriptome.</title>
        <authorList>
            <person name="Meera S.P."/>
            <person name="Sreeshan A."/>
            <person name="Augustine A."/>
        </authorList>
    </citation>
    <scope>NUCLEOTIDE SEQUENCE</scope>
    <source>
        <tissue evidence="1">Leaf</tissue>
    </source>
</reference>
<accession>A0A2P2IH12</accession>
<sequence>MNVILLTVSRNSSKCFLFLWVPGNSYVPFNVSTSFPTSQNIHQCCFASTTNTH</sequence>
<dbReference type="EMBL" id="GGEC01000029">
    <property type="protein sequence ID" value="MBW80512.1"/>
    <property type="molecule type" value="Transcribed_RNA"/>
</dbReference>